<dbReference type="STRING" id="573413.Spirs_0662"/>
<dbReference type="GO" id="GO:0031417">
    <property type="term" value="C:NatC complex"/>
    <property type="evidence" value="ECO:0007669"/>
    <property type="project" value="TreeGrafter"/>
</dbReference>
<dbReference type="InterPro" id="IPR044542">
    <property type="entry name" value="NAA30-like"/>
</dbReference>
<dbReference type="GO" id="GO:0004596">
    <property type="term" value="F:protein-N-terminal amino-acid acetyltransferase activity"/>
    <property type="evidence" value="ECO:0007669"/>
    <property type="project" value="InterPro"/>
</dbReference>
<dbReference type="Pfam" id="PF00583">
    <property type="entry name" value="Acetyltransf_1"/>
    <property type="match status" value="1"/>
</dbReference>
<sequence length="143" mass="16228">MIIQKMEIDHYSEVKRIWTTTDGIGLRSIDDSKAGIEKFLLRNPNTNFICKMDNSIVGVILSGHDGRRGYIYHTAVKEEFRKQGIGKKLVEEALLSLKNEGINKVALVVFKNNSGGNSFWKALGFEERSDLIYRNLSLHAENI</sequence>
<keyword evidence="1" id="KW-0808">Transferase</keyword>
<proteinExistence type="inferred from homology"/>
<dbReference type="RefSeq" id="WP_013253266.1">
    <property type="nucleotide sequence ID" value="NC_014364.1"/>
</dbReference>
<dbReference type="SUPFAM" id="SSF55729">
    <property type="entry name" value="Acyl-CoA N-acyltransferases (Nat)"/>
    <property type="match status" value="1"/>
</dbReference>
<dbReference type="KEGG" id="ssm:Spirs_0662"/>
<feature type="domain" description="N-acetyltransferase" evidence="4">
    <location>
        <begin position="1"/>
        <end position="143"/>
    </location>
</feature>
<evidence type="ECO:0000256" key="1">
    <source>
        <dbReference type="ARBA" id="ARBA00022679"/>
    </source>
</evidence>
<dbReference type="InterPro" id="IPR000182">
    <property type="entry name" value="GNAT_dom"/>
</dbReference>
<evidence type="ECO:0000313" key="6">
    <source>
        <dbReference type="Proteomes" id="UP000002318"/>
    </source>
</evidence>
<dbReference type="OrthoDB" id="1821130at2"/>
<evidence type="ECO:0000313" key="5">
    <source>
        <dbReference type="EMBL" id="ADK79802.1"/>
    </source>
</evidence>
<dbReference type="PROSITE" id="PS51186">
    <property type="entry name" value="GNAT"/>
    <property type="match status" value="1"/>
</dbReference>
<comment type="similarity">
    <text evidence="3">Belongs to the acetyltransferase family. MAK3 subfamily.</text>
</comment>
<dbReference type="Proteomes" id="UP000002318">
    <property type="component" value="Chromosome"/>
</dbReference>
<protein>
    <submittedName>
        <fullName evidence="5">GCN5-related N-acetyltransferase</fullName>
    </submittedName>
</protein>
<evidence type="ECO:0000256" key="3">
    <source>
        <dbReference type="ARBA" id="ARBA00024025"/>
    </source>
</evidence>
<dbReference type="PANTHER" id="PTHR45896">
    <property type="entry name" value="N-ALPHA-ACETYLTRANSFERASE 30"/>
    <property type="match status" value="1"/>
</dbReference>
<reference evidence="5 6" key="1">
    <citation type="journal article" date="2010" name="Stand. Genomic Sci.">
        <title>Complete genome sequence of Spirochaeta smaragdinae type strain (SEBR 4228).</title>
        <authorList>
            <person name="Mavromatis K."/>
            <person name="Yasawong M."/>
            <person name="Chertkov O."/>
            <person name="Lapidus A."/>
            <person name="Lucas S."/>
            <person name="Nolan M."/>
            <person name="Del Rio T.G."/>
            <person name="Tice H."/>
            <person name="Cheng J.F."/>
            <person name="Pitluck S."/>
            <person name="Liolios K."/>
            <person name="Ivanova N."/>
            <person name="Tapia R."/>
            <person name="Han C."/>
            <person name="Bruce D."/>
            <person name="Goodwin L."/>
            <person name="Pati A."/>
            <person name="Chen A."/>
            <person name="Palaniappan K."/>
            <person name="Land M."/>
            <person name="Hauser L."/>
            <person name="Chang Y.J."/>
            <person name="Jeffries C.D."/>
            <person name="Detter J.C."/>
            <person name="Rohde M."/>
            <person name="Brambilla E."/>
            <person name="Spring S."/>
            <person name="Goker M."/>
            <person name="Sikorski J."/>
            <person name="Woyke T."/>
            <person name="Bristow J."/>
            <person name="Eisen J.A."/>
            <person name="Markowitz V."/>
            <person name="Hugenholtz P."/>
            <person name="Klenk H.P."/>
            <person name="Kyrpides N.C."/>
        </authorList>
    </citation>
    <scope>NUCLEOTIDE SEQUENCE [LARGE SCALE GENOMIC DNA]</scope>
    <source>
        <strain evidence="6">DSM 11293 / JCM 15392 / SEBR 4228</strain>
    </source>
</reference>
<dbReference type="Gene3D" id="3.40.630.30">
    <property type="match status" value="1"/>
</dbReference>
<accession>E1RBS2</accession>
<dbReference type="HOGENOM" id="CLU_013985_34_1_12"/>
<dbReference type="PANTHER" id="PTHR45896:SF1">
    <property type="entry name" value="N-ALPHA-ACETYLTRANSFERASE 30"/>
    <property type="match status" value="1"/>
</dbReference>
<dbReference type="eggNOG" id="COG0456">
    <property type="taxonomic scope" value="Bacteria"/>
</dbReference>
<name>E1RBS2_SEDSS</name>
<keyword evidence="6" id="KW-1185">Reference proteome</keyword>
<dbReference type="InterPro" id="IPR016181">
    <property type="entry name" value="Acyl_CoA_acyltransferase"/>
</dbReference>
<gene>
    <name evidence="5" type="ordered locus">Spirs_0662</name>
</gene>
<evidence type="ECO:0000256" key="2">
    <source>
        <dbReference type="ARBA" id="ARBA00023315"/>
    </source>
</evidence>
<keyword evidence="2" id="KW-0012">Acyltransferase</keyword>
<organism evidence="5 6">
    <name type="scientific">Sediminispirochaeta smaragdinae (strain DSM 11293 / JCM 15392 / SEBR 4228)</name>
    <name type="common">Spirochaeta smaragdinae</name>
    <dbReference type="NCBI Taxonomy" id="573413"/>
    <lineage>
        <taxon>Bacteria</taxon>
        <taxon>Pseudomonadati</taxon>
        <taxon>Spirochaetota</taxon>
        <taxon>Spirochaetia</taxon>
        <taxon>Spirochaetales</taxon>
        <taxon>Spirochaetaceae</taxon>
        <taxon>Sediminispirochaeta</taxon>
    </lineage>
</organism>
<evidence type="ECO:0000259" key="4">
    <source>
        <dbReference type="PROSITE" id="PS51186"/>
    </source>
</evidence>
<dbReference type="AlphaFoldDB" id="E1RBS2"/>
<dbReference type="EMBL" id="CP002116">
    <property type="protein sequence ID" value="ADK79802.1"/>
    <property type="molecule type" value="Genomic_DNA"/>
</dbReference>
<dbReference type="CDD" id="cd04301">
    <property type="entry name" value="NAT_SF"/>
    <property type="match status" value="1"/>
</dbReference>